<organism evidence="2 3">
    <name type="scientific">Batillaria attramentaria</name>
    <dbReference type="NCBI Taxonomy" id="370345"/>
    <lineage>
        <taxon>Eukaryota</taxon>
        <taxon>Metazoa</taxon>
        <taxon>Spiralia</taxon>
        <taxon>Lophotrochozoa</taxon>
        <taxon>Mollusca</taxon>
        <taxon>Gastropoda</taxon>
        <taxon>Caenogastropoda</taxon>
        <taxon>Sorbeoconcha</taxon>
        <taxon>Cerithioidea</taxon>
        <taxon>Batillariidae</taxon>
        <taxon>Batillaria</taxon>
    </lineage>
</organism>
<gene>
    <name evidence="2" type="ORF">BaRGS_00023005</name>
</gene>
<evidence type="ECO:0000313" key="2">
    <source>
        <dbReference type="EMBL" id="KAK7485704.1"/>
    </source>
</evidence>
<name>A0ABD0KEX5_9CAEN</name>
<feature type="signal peptide" evidence="1">
    <location>
        <begin position="1"/>
        <end position="15"/>
    </location>
</feature>
<evidence type="ECO:0000313" key="3">
    <source>
        <dbReference type="Proteomes" id="UP001519460"/>
    </source>
</evidence>
<comment type="caution">
    <text evidence="2">The sequence shown here is derived from an EMBL/GenBank/DDBJ whole genome shotgun (WGS) entry which is preliminary data.</text>
</comment>
<feature type="chain" id="PRO_5044755518" evidence="1">
    <location>
        <begin position="16"/>
        <end position="178"/>
    </location>
</feature>
<proteinExistence type="predicted"/>
<keyword evidence="1" id="KW-0732">Signal</keyword>
<reference evidence="2 3" key="1">
    <citation type="journal article" date="2023" name="Sci. Data">
        <title>Genome assembly of the Korean intertidal mud-creeper Batillaria attramentaria.</title>
        <authorList>
            <person name="Patra A.K."/>
            <person name="Ho P.T."/>
            <person name="Jun S."/>
            <person name="Lee S.J."/>
            <person name="Kim Y."/>
            <person name="Won Y.J."/>
        </authorList>
    </citation>
    <scope>NUCLEOTIDE SEQUENCE [LARGE SCALE GENOMIC DNA]</scope>
    <source>
        <strain evidence="2">Wonlab-2016</strain>
    </source>
</reference>
<accession>A0ABD0KEX5</accession>
<protein>
    <submittedName>
        <fullName evidence="2">Uncharacterized protein</fullName>
    </submittedName>
</protein>
<sequence length="178" mass="19923">MQLLVFFTVLDRLEGELTPAGDGNVENVTVQDEDDVGNFSMPDLAGNFSIPYGMPFGECYHVLPQPCYDEAASKNELGMDKLSSYTLEQIVPRAQNFVRDLVECAIDYHKAREDTCPNWRGIALLTIARDVVPSILGTSFPFTKEQMIDMLEDVNGHDIRLCERSAPRQDDFDVISGI</sequence>
<dbReference type="AlphaFoldDB" id="A0ABD0KEX5"/>
<dbReference type="EMBL" id="JACVVK020000190">
    <property type="protein sequence ID" value="KAK7485704.1"/>
    <property type="molecule type" value="Genomic_DNA"/>
</dbReference>
<dbReference type="Proteomes" id="UP001519460">
    <property type="component" value="Unassembled WGS sequence"/>
</dbReference>
<evidence type="ECO:0000256" key="1">
    <source>
        <dbReference type="SAM" id="SignalP"/>
    </source>
</evidence>
<keyword evidence="3" id="KW-1185">Reference proteome</keyword>